<feature type="compositionally biased region" description="Basic and acidic residues" evidence="1">
    <location>
        <begin position="173"/>
        <end position="182"/>
    </location>
</feature>
<evidence type="ECO:0000313" key="2">
    <source>
        <dbReference type="EMBL" id="KAJ1185651.1"/>
    </source>
</evidence>
<feature type="region of interest" description="Disordered" evidence="1">
    <location>
        <begin position="160"/>
        <end position="182"/>
    </location>
</feature>
<dbReference type="Proteomes" id="UP001066276">
    <property type="component" value="Chromosome 3_1"/>
</dbReference>
<evidence type="ECO:0000256" key="1">
    <source>
        <dbReference type="SAM" id="MobiDB-lite"/>
    </source>
</evidence>
<proteinExistence type="predicted"/>
<organism evidence="2 3">
    <name type="scientific">Pleurodeles waltl</name>
    <name type="common">Iberian ribbed newt</name>
    <dbReference type="NCBI Taxonomy" id="8319"/>
    <lineage>
        <taxon>Eukaryota</taxon>
        <taxon>Metazoa</taxon>
        <taxon>Chordata</taxon>
        <taxon>Craniata</taxon>
        <taxon>Vertebrata</taxon>
        <taxon>Euteleostomi</taxon>
        <taxon>Amphibia</taxon>
        <taxon>Batrachia</taxon>
        <taxon>Caudata</taxon>
        <taxon>Salamandroidea</taxon>
        <taxon>Salamandridae</taxon>
        <taxon>Pleurodelinae</taxon>
        <taxon>Pleurodeles</taxon>
    </lineage>
</organism>
<keyword evidence="3" id="KW-1185">Reference proteome</keyword>
<sequence length="182" mass="20600">MWLRPEDDGEGQNEDMCRRIGPYIRQALHVAAAVTCAPGVILGAFTVQRWSRCICLSEDLHPGCIRPIALYAEHLMWNRDVENIIWAPSGKRPCQTCTLARIYYSLAGQSLKEFIIRRERYLSLGADVQAHLCIVCFKGDFTGVSRRARVLRLRHDASQRTQGRARRTLASAPRERPSAVHG</sequence>
<protein>
    <submittedName>
        <fullName evidence="2">Uncharacterized protein</fullName>
    </submittedName>
</protein>
<dbReference type="EMBL" id="JANPWB010000005">
    <property type="protein sequence ID" value="KAJ1185651.1"/>
    <property type="molecule type" value="Genomic_DNA"/>
</dbReference>
<evidence type="ECO:0000313" key="3">
    <source>
        <dbReference type="Proteomes" id="UP001066276"/>
    </source>
</evidence>
<gene>
    <name evidence="2" type="ORF">NDU88_002441</name>
</gene>
<reference evidence="2" key="1">
    <citation type="journal article" date="2022" name="bioRxiv">
        <title>Sequencing and chromosome-scale assembly of the giantPleurodeles waltlgenome.</title>
        <authorList>
            <person name="Brown T."/>
            <person name="Elewa A."/>
            <person name="Iarovenko S."/>
            <person name="Subramanian E."/>
            <person name="Araus A.J."/>
            <person name="Petzold A."/>
            <person name="Susuki M."/>
            <person name="Suzuki K.-i.T."/>
            <person name="Hayashi T."/>
            <person name="Toyoda A."/>
            <person name="Oliveira C."/>
            <person name="Osipova E."/>
            <person name="Leigh N.D."/>
            <person name="Simon A."/>
            <person name="Yun M.H."/>
        </authorList>
    </citation>
    <scope>NUCLEOTIDE SEQUENCE</scope>
    <source>
        <strain evidence="2">20211129_DDA</strain>
        <tissue evidence="2">Liver</tissue>
    </source>
</reference>
<accession>A0AAV7UBH4</accession>
<comment type="caution">
    <text evidence="2">The sequence shown here is derived from an EMBL/GenBank/DDBJ whole genome shotgun (WGS) entry which is preliminary data.</text>
</comment>
<name>A0AAV7UBH4_PLEWA</name>
<dbReference type="AlphaFoldDB" id="A0AAV7UBH4"/>